<keyword evidence="3" id="KW-1185">Reference proteome</keyword>
<keyword evidence="1" id="KW-0472">Membrane</keyword>
<accession>A0ABU0L2P1</accession>
<dbReference type="EMBL" id="JAUSWA010000017">
    <property type="protein sequence ID" value="MDQ0494948.1"/>
    <property type="molecule type" value="Genomic_DNA"/>
</dbReference>
<name>A0ABU0L2P1_9BACL</name>
<comment type="caution">
    <text evidence="2">The sequence shown here is derived from an EMBL/GenBank/DDBJ whole genome shotgun (WGS) entry which is preliminary data.</text>
</comment>
<protein>
    <submittedName>
        <fullName evidence="2">Uncharacterized protein</fullName>
    </submittedName>
</protein>
<evidence type="ECO:0000313" key="3">
    <source>
        <dbReference type="Proteomes" id="UP001242811"/>
    </source>
</evidence>
<proteinExistence type="predicted"/>
<dbReference type="Proteomes" id="UP001242811">
    <property type="component" value="Unassembled WGS sequence"/>
</dbReference>
<evidence type="ECO:0000313" key="2">
    <source>
        <dbReference type="EMBL" id="MDQ0494948.1"/>
    </source>
</evidence>
<organism evidence="2 3">
    <name type="scientific">Paenibacillus brasilensis</name>
    <dbReference type="NCBI Taxonomy" id="128574"/>
    <lineage>
        <taxon>Bacteria</taxon>
        <taxon>Bacillati</taxon>
        <taxon>Bacillota</taxon>
        <taxon>Bacilli</taxon>
        <taxon>Bacillales</taxon>
        <taxon>Paenibacillaceae</taxon>
        <taxon>Paenibacillus</taxon>
    </lineage>
</organism>
<feature type="transmembrane region" description="Helical" evidence="1">
    <location>
        <begin position="23"/>
        <end position="49"/>
    </location>
</feature>
<evidence type="ECO:0000256" key="1">
    <source>
        <dbReference type="SAM" id="Phobius"/>
    </source>
</evidence>
<keyword evidence="1" id="KW-1133">Transmembrane helix</keyword>
<dbReference type="RefSeq" id="WP_244316070.1">
    <property type="nucleotide sequence ID" value="NZ_CP045298.1"/>
</dbReference>
<keyword evidence="1" id="KW-0812">Transmembrane</keyword>
<gene>
    <name evidence="2" type="ORF">QOZ95_003115</name>
</gene>
<sequence>MTKKRSKLVNSRLLGLVEHSRKYILWGVLVQWIGLLGSIAAVLSMSYVLEQAWAGQVTRKLILCR</sequence>
<reference evidence="2 3" key="1">
    <citation type="submission" date="2023-07" db="EMBL/GenBank/DDBJ databases">
        <title>Genomic Encyclopedia of Type Strains, Phase IV (KMG-IV): sequencing the most valuable type-strain genomes for metagenomic binning, comparative biology and taxonomic classification.</title>
        <authorList>
            <person name="Goeker M."/>
        </authorList>
    </citation>
    <scope>NUCLEOTIDE SEQUENCE [LARGE SCALE GENOMIC DNA]</scope>
    <source>
        <strain evidence="2 3">DSM 14914</strain>
    </source>
</reference>